<sequence>MRYNVTFNQLALVKYNNSIPEKFQLSIKDAIILQQLYHLSNWEQVETRKYKGEDYFWVAYGKIINELPALDINTVDGLSRRIKKKLIIPGLIKLFVDRQDNSKTYWRFTNKGLKVGTPGRMEGYPGMNGRETPGRTEGRPPDERPDNYNTIDNKTNDKREALSHFDFLKSKYSEKIDELKKENTVNNWSNLIRKFNLKSFKDKPSIKDFEKYIISWIENENYNNQNEPEIINQPAYRRIIS</sequence>
<name>A0ABU1ES33_9FLAO</name>
<feature type="region of interest" description="Disordered" evidence="1">
    <location>
        <begin position="119"/>
        <end position="150"/>
    </location>
</feature>
<evidence type="ECO:0000313" key="2">
    <source>
        <dbReference type="EMBL" id="MDR5591207.1"/>
    </source>
</evidence>
<comment type="caution">
    <text evidence="2">The sequence shown here is derived from an EMBL/GenBank/DDBJ whole genome shotgun (WGS) entry which is preliminary data.</text>
</comment>
<organism evidence="2 3">
    <name type="scientific">Christiangramia sediminicola</name>
    <dbReference type="NCBI Taxonomy" id="3073267"/>
    <lineage>
        <taxon>Bacteria</taxon>
        <taxon>Pseudomonadati</taxon>
        <taxon>Bacteroidota</taxon>
        <taxon>Flavobacteriia</taxon>
        <taxon>Flavobacteriales</taxon>
        <taxon>Flavobacteriaceae</taxon>
        <taxon>Christiangramia</taxon>
    </lineage>
</organism>
<keyword evidence="3" id="KW-1185">Reference proteome</keyword>
<dbReference type="EMBL" id="JAVJIU010000004">
    <property type="protein sequence ID" value="MDR5591207.1"/>
    <property type="molecule type" value="Genomic_DNA"/>
</dbReference>
<protein>
    <submittedName>
        <fullName evidence="2">Uncharacterized protein</fullName>
    </submittedName>
</protein>
<proteinExistence type="predicted"/>
<gene>
    <name evidence="2" type="ORF">RE431_11210</name>
</gene>
<evidence type="ECO:0000256" key="1">
    <source>
        <dbReference type="SAM" id="MobiDB-lite"/>
    </source>
</evidence>
<accession>A0ABU1ES33</accession>
<evidence type="ECO:0000313" key="3">
    <source>
        <dbReference type="Proteomes" id="UP001257234"/>
    </source>
</evidence>
<dbReference type="Proteomes" id="UP001257234">
    <property type="component" value="Unassembled WGS sequence"/>
</dbReference>
<reference evidence="3" key="1">
    <citation type="submission" date="2023-07" db="EMBL/GenBank/DDBJ databases">
        <title>Christiangramia sp. SM2212., a novel bacterium of the family Flavobacteriaceae isolated from the sea sediment.</title>
        <authorList>
            <person name="Wang J."/>
            <person name="Zhang X."/>
        </authorList>
    </citation>
    <scope>NUCLEOTIDE SEQUENCE [LARGE SCALE GENOMIC DNA]</scope>
    <source>
        <strain evidence="3">SM2212</strain>
    </source>
</reference>
<dbReference type="RefSeq" id="WP_309562074.1">
    <property type="nucleotide sequence ID" value="NZ_JAVJIU010000004.1"/>
</dbReference>
<feature type="compositionally biased region" description="Basic and acidic residues" evidence="1">
    <location>
        <begin position="132"/>
        <end position="146"/>
    </location>
</feature>